<feature type="domain" description="Tc1-like transposase DDE" evidence="1">
    <location>
        <begin position="13"/>
        <end position="109"/>
    </location>
</feature>
<dbReference type="InterPro" id="IPR036397">
    <property type="entry name" value="RNaseH_sf"/>
</dbReference>
<accession>A0AAT9G8F2</accession>
<evidence type="ECO:0000259" key="1">
    <source>
        <dbReference type="Pfam" id="PF13358"/>
    </source>
</evidence>
<proteinExistence type="predicted"/>
<dbReference type="Gene3D" id="3.30.420.10">
    <property type="entry name" value="Ribonuclease H-like superfamily/Ribonuclease H"/>
    <property type="match status" value="1"/>
</dbReference>
<dbReference type="GO" id="GO:0003676">
    <property type="term" value="F:nucleic acid binding"/>
    <property type="evidence" value="ECO:0007669"/>
    <property type="project" value="InterPro"/>
</dbReference>
<sequence>MARRVGNITKGLIIAGLVNNKSIAPFVFNKTCNTELFNNWVEKFLIKELTAGQVLVMDNVSFHKSQKTKELIESVGCEVIFLPPYSPNLNPIEKFWANMKRWIRSKIAEIGTLSEAISLFFIT</sequence>
<dbReference type="Pfam" id="PF13358">
    <property type="entry name" value="DDE_3"/>
    <property type="match status" value="1"/>
</dbReference>
<evidence type="ECO:0000313" key="2">
    <source>
        <dbReference type="EMBL" id="BFD46050.1"/>
    </source>
</evidence>
<dbReference type="InterPro" id="IPR012337">
    <property type="entry name" value="RNaseH-like_sf"/>
</dbReference>
<reference evidence="2" key="1">
    <citation type="submission" date="2024-01" db="EMBL/GenBank/DDBJ databases">
        <title>Sequencing the genomes of a sandfly, Sergentomyia squamirostris, and its two endosymbionts.</title>
        <authorList>
            <person name="Itokawa K."/>
            <person name="Sanjoba C."/>
        </authorList>
    </citation>
    <scope>NUCLEOTIDE SEQUENCE</scope>
    <source>
        <strain evidence="2">RiSSQ</strain>
    </source>
</reference>
<dbReference type="PANTHER" id="PTHR46564">
    <property type="entry name" value="TRANSPOSASE"/>
    <property type="match status" value="1"/>
</dbReference>
<dbReference type="SUPFAM" id="SSF53098">
    <property type="entry name" value="Ribonuclease H-like"/>
    <property type="match status" value="1"/>
</dbReference>
<dbReference type="PANTHER" id="PTHR46564:SF1">
    <property type="entry name" value="TRANSPOSASE"/>
    <property type="match status" value="1"/>
</dbReference>
<gene>
    <name evidence="2" type="ORF">DMENIID0002_06960</name>
</gene>
<protein>
    <recommendedName>
        <fullName evidence="1">Tc1-like transposase DDE domain-containing protein</fullName>
    </recommendedName>
</protein>
<dbReference type="EMBL" id="AP029170">
    <property type="protein sequence ID" value="BFD46050.1"/>
    <property type="molecule type" value="Genomic_DNA"/>
</dbReference>
<dbReference type="InterPro" id="IPR038717">
    <property type="entry name" value="Tc1-like_DDE_dom"/>
</dbReference>
<organism evidence="2">
    <name type="scientific">Candidatus Tisiphia endosymbiont of Sergentomyia squamirostris</name>
    <dbReference type="NCBI Taxonomy" id="3113639"/>
    <lineage>
        <taxon>Bacteria</taxon>
        <taxon>Pseudomonadati</taxon>
        <taxon>Pseudomonadota</taxon>
        <taxon>Alphaproteobacteria</taxon>
        <taxon>Rickettsiales</taxon>
        <taxon>Rickettsiaceae</taxon>
        <taxon>Rickettsieae</taxon>
        <taxon>Candidatus Tisiphia</taxon>
    </lineage>
</organism>
<name>A0AAT9G8F2_9RICK</name>
<dbReference type="AlphaFoldDB" id="A0AAT9G8F2"/>